<dbReference type="SUPFAM" id="SSF51556">
    <property type="entry name" value="Metallo-dependent hydrolases"/>
    <property type="match status" value="1"/>
</dbReference>
<gene>
    <name evidence="3" type="ORF">SAMN04488132_11289</name>
</gene>
<keyword evidence="1" id="KW-0378">Hydrolase</keyword>
<feature type="domain" description="Amidohydrolase-related" evidence="2">
    <location>
        <begin position="53"/>
        <end position="374"/>
    </location>
</feature>
<reference evidence="3 4" key="1">
    <citation type="submission" date="2017-02" db="EMBL/GenBank/DDBJ databases">
        <authorList>
            <person name="Peterson S.W."/>
        </authorList>
    </citation>
    <scope>NUCLEOTIDE SEQUENCE [LARGE SCALE GENOMIC DNA]</scope>
    <source>
        <strain evidence="3 4">DSM 22335</strain>
    </source>
</reference>
<dbReference type="Proteomes" id="UP000190888">
    <property type="component" value="Unassembled WGS sequence"/>
</dbReference>
<dbReference type="InterPro" id="IPR050287">
    <property type="entry name" value="MTA/SAH_deaminase"/>
</dbReference>
<dbReference type="GO" id="GO:0016787">
    <property type="term" value="F:hydrolase activity"/>
    <property type="evidence" value="ECO:0007669"/>
    <property type="project" value="UniProtKB-KW"/>
</dbReference>
<dbReference type="Pfam" id="PF01979">
    <property type="entry name" value="Amidohydro_1"/>
    <property type="match status" value="1"/>
</dbReference>
<dbReference type="OrthoDB" id="9807210at2"/>
<dbReference type="PANTHER" id="PTHR43794:SF11">
    <property type="entry name" value="AMIDOHYDROLASE-RELATED DOMAIN-CONTAINING PROTEIN"/>
    <property type="match status" value="1"/>
</dbReference>
<evidence type="ECO:0000259" key="2">
    <source>
        <dbReference type="Pfam" id="PF01979"/>
    </source>
</evidence>
<name>A0A1T4RHD4_9BACT</name>
<accession>A0A1T4RHD4</accession>
<dbReference type="InterPro" id="IPR032466">
    <property type="entry name" value="Metal_Hydrolase"/>
</dbReference>
<dbReference type="PANTHER" id="PTHR43794">
    <property type="entry name" value="AMINOHYDROLASE SSNA-RELATED"/>
    <property type="match status" value="1"/>
</dbReference>
<dbReference type="AlphaFoldDB" id="A0A1T4RHD4"/>
<evidence type="ECO:0000313" key="4">
    <source>
        <dbReference type="Proteomes" id="UP000190888"/>
    </source>
</evidence>
<dbReference type="STRING" id="413434.SAMN04488132_11289"/>
<dbReference type="InterPro" id="IPR006680">
    <property type="entry name" value="Amidohydro-rel"/>
</dbReference>
<proteinExistence type="predicted"/>
<keyword evidence="4" id="KW-1185">Reference proteome</keyword>
<evidence type="ECO:0000313" key="3">
    <source>
        <dbReference type="EMBL" id="SKA15430.1"/>
    </source>
</evidence>
<dbReference type="RefSeq" id="WP_078832601.1">
    <property type="nucleotide sequence ID" value="NZ_FUWH01000012.1"/>
</dbReference>
<sequence>MSYRKFLADQLFTGHSLHTNAGLVLISDPSGMILDIVPEQDAGDDILRLDGLLSPGFINAHCHLELSHMRGQIPEHTGLVDFVFNVVTQRHLPEAEIRDAIDRAENEMRENGIVGVGDICNTALTLAQKQKENLAYYNFVEVSGWAPAVAAERYAKAAEQCALFRNESSGRAVLVPHAPYSVSDPLWTLLQQGFGRQTISMHNQETAFEDELFLSGTGGFSRMYEMMKLDTSFFQPTGKSSLASSISRFADAGKLLLVHNTFTGAQDLDLLAASGLEAYLCLCINANLYIENAVPPVELFRKYGNTMVVGTDSLASNHSLSILDELKSIAQHFPQVPMSEMLQWATLNGAKALQMDDVAGSFDKGKRPGIILLQQAPGKIETVTTVQRIL</sequence>
<evidence type="ECO:0000256" key="1">
    <source>
        <dbReference type="ARBA" id="ARBA00022801"/>
    </source>
</evidence>
<dbReference type="Gene3D" id="3.20.20.140">
    <property type="entry name" value="Metal-dependent hydrolases"/>
    <property type="match status" value="1"/>
</dbReference>
<protein>
    <submittedName>
        <fullName evidence="3">Cytosine/adenosine deaminase</fullName>
    </submittedName>
</protein>
<dbReference type="EMBL" id="FUWH01000012">
    <property type="protein sequence ID" value="SKA15430.1"/>
    <property type="molecule type" value="Genomic_DNA"/>
</dbReference>
<organism evidence="3 4">
    <name type="scientific">Sediminibacterium ginsengisoli</name>
    <dbReference type="NCBI Taxonomy" id="413434"/>
    <lineage>
        <taxon>Bacteria</taxon>
        <taxon>Pseudomonadati</taxon>
        <taxon>Bacteroidota</taxon>
        <taxon>Chitinophagia</taxon>
        <taxon>Chitinophagales</taxon>
        <taxon>Chitinophagaceae</taxon>
        <taxon>Sediminibacterium</taxon>
    </lineage>
</organism>